<name>A0AAT9HSD8_9ACTN</name>
<dbReference type="EMBL" id="AP035768">
    <property type="protein sequence ID" value="BFO19977.1"/>
    <property type="molecule type" value="Genomic_DNA"/>
</dbReference>
<reference evidence="1" key="2">
    <citation type="submission" date="2024-07" db="EMBL/GenBank/DDBJ databases">
        <title>Streptomyces haneummycinica sp. nov., a new antibiotic-producing actinobacterium isolated from marine sediment.</title>
        <authorList>
            <person name="Uemura M."/>
            <person name="Hamada M."/>
            <person name="Hirano S."/>
            <person name="Kobayashi K."/>
            <person name="Ohshiro T."/>
            <person name="Kobayashi T."/>
            <person name="Terahara T."/>
        </authorList>
    </citation>
    <scope>NUCLEOTIDE SEQUENCE</scope>
    <source>
        <strain evidence="1">KM77-8</strain>
    </source>
</reference>
<proteinExistence type="predicted"/>
<reference evidence="1" key="1">
    <citation type="submission" date="2024-06" db="EMBL/GenBank/DDBJ databases">
        <authorList>
            <consortium name="consrtm"/>
            <person name="Uemura M."/>
            <person name="Terahara T."/>
        </authorList>
    </citation>
    <scope>NUCLEOTIDE SEQUENCE</scope>
    <source>
        <strain evidence="1">KM77-8</strain>
    </source>
</reference>
<organism evidence="1">
    <name type="scientific">Streptomyces haneummycinicus</name>
    <dbReference type="NCBI Taxonomy" id="3074435"/>
    <lineage>
        <taxon>Bacteria</taxon>
        <taxon>Bacillati</taxon>
        <taxon>Actinomycetota</taxon>
        <taxon>Actinomycetes</taxon>
        <taxon>Kitasatosporales</taxon>
        <taxon>Streptomycetaceae</taxon>
        <taxon>Streptomyces</taxon>
    </lineage>
</organism>
<accession>A0AAT9HSD8</accession>
<gene>
    <name evidence="1" type="ORF">SHKM778_63650</name>
</gene>
<sequence>MQRAARRGRRRRLGEPDPAEVDGAAVAAGRLVRARLVHGLDDRLGRGRGDFVAPGTLGAGEQQVFFLGGTVGEVGVRLGRGYAWLLHHACVLRQSLARDLAGVGHAYPSPIGWCSYDQLTRNGAPTAPH</sequence>
<evidence type="ECO:0000313" key="1">
    <source>
        <dbReference type="EMBL" id="BFO19977.1"/>
    </source>
</evidence>
<protein>
    <submittedName>
        <fullName evidence="1">Uncharacterized protein</fullName>
    </submittedName>
</protein>
<dbReference type="AlphaFoldDB" id="A0AAT9HSD8"/>